<evidence type="ECO:0000256" key="5">
    <source>
        <dbReference type="ARBA" id="ARBA00023150"/>
    </source>
</evidence>
<organism evidence="12 13">
    <name type="scientific">Campylobacter peloridis</name>
    <dbReference type="NCBI Taxonomy" id="488546"/>
    <lineage>
        <taxon>Bacteria</taxon>
        <taxon>Pseudomonadati</taxon>
        <taxon>Campylobacterota</taxon>
        <taxon>Epsilonproteobacteria</taxon>
        <taxon>Campylobacterales</taxon>
        <taxon>Campylobacteraceae</taxon>
        <taxon>Campylobacter</taxon>
    </lineage>
</organism>
<comment type="catalytic activity">
    <reaction evidence="11">
        <text>2 [molybdopterin-synthase sulfur-carrier protein]-C-terminal-Gly-aminoethanethioate + cyclic pyranopterin phosphate + H2O = molybdopterin + 2 [molybdopterin-synthase sulfur-carrier protein]-C-terminal Gly-Gly + 2 H(+)</text>
        <dbReference type="Rhea" id="RHEA:26333"/>
        <dbReference type="Rhea" id="RHEA-COMP:12202"/>
        <dbReference type="Rhea" id="RHEA-COMP:19907"/>
        <dbReference type="ChEBI" id="CHEBI:15377"/>
        <dbReference type="ChEBI" id="CHEBI:15378"/>
        <dbReference type="ChEBI" id="CHEBI:58698"/>
        <dbReference type="ChEBI" id="CHEBI:59648"/>
        <dbReference type="ChEBI" id="CHEBI:90778"/>
        <dbReference type="ChEBI" id="CHEBI:232372"/>
        <dbReference type="EC" id="2.8.1.12"/>
    </reaction>
</comment>
<comment type="caution">
    <text evidence="12">The sequence shown here is derived from an EMBL/GenBank/DDBJ whole genome shotgun (WGS) entry which is preliminary data.</text>
</comment>
<dbReference type="PANTHER" id="PTHR23404">
    <property type="entry name" value="MOLYBDOPTERIN SYNTHASE RELATED"/>
    <property type="match status" value="1"/>
</dbReference>
<accession>A0A5C7DVJ6</accession>
<evidence type="ECO:0000256" key="10">
    <source>
        <dbReference type="ARBA" id="ARBA00032474"/>
    </source>
</evidence>
<dbReference type="UniPathway" id="UPA00344"/>
<dbReference type="GO" id="GO:0006777">
    <property type="term" value="P:Mo-molybdopterin cofactor biosynthetic process"/>
    <property type="evidence" value="ECO:0007669"/>
    <property type="project" value="UniProtKB-KW"/>
</dbReference>
<protein>
    <recommendedName>
        <fullName evidence="4">Molybdopterin synthase catalytic subunit</fullName>
        <ecNumber evidence="3">2.8.1.12</ecNumber>
    </recommendedName>
    <alternativeName>
        <fullName evidence="9">MPT synthase subunit 2</fullName>
    </alternativeName>
    <alternativeName>
        <fullName evidence="7">Molybdenum cofactor biosynthesis protein E</fullName>
    </alternativeName>
    <alternativeName>
        <fullName evidence="8">Molybdopterin-converting factor large subunit</fullName>
    </alternativeName>
    <alternativeName>
        <fullName evidence="10">Molybdopterin-converting factor subunit 2</fullName>
    </alternativeName>
</protein>
<comment type="subunit">
    <text evidence="6">Heterotetramer of 2 MoaD subunits and 2 MoaE subunits. Also stable as homodimer. The enzyme changes between these two forms during catalysis.</text>
</comment>
<evidence type="ECO:0000256" key="2">
    <source>
        <dbReference type="ARBA" id="ARBA00005426"/>
    </source>
</evidence>
<evidence type="ECO:0000313" key="12">
    <source>
        <dbReference type="EMBL" id="TXE78345.1"/>
    </source>
</evidence>
<dbReference type="GO" id="GO:0030366">
    <property type="term" value="F:molybdopterin synthase activity"/>
    <property type="evidence" value="ECO:0007669"/>
    <property type="project" value="UniProtKB-EC"/>
</dbReference>
<keyword evidence="5" id="KW-0501">Molybdenum cofactor biosynthesis</keyword>
<gene>
    <name evidence="12" type="ORF">FPD46_08400</name>
</gene>
<evidence type="ECO:0000256" key="8">
    <source>
        <dbReference type="ARBA" id="ARBA00030407"/>
    </source>
</evidence>
<evidence type="ECO:0000256" key="7">
    <source>
        <dbReference type="ARBA" id="ARBA00029745"/>
    </source>
</evidence>
<proteinExistence type="inferred from homology"/>
<dbReference type="Pfam" id="PF02391">
    <property type="entry name" value="MoaE"/>
    <property type="match status" value="1"/>
</dbReference>
<sequence length="146" mass="16845">MFQLYNGSLDINKIYTKWYDFSKDKNCGALITFCGIVRDENGISALSFDIYEPLLKNWFEKWCEKVKNDNVILMFAHSIGEVKVHESSYFAGVLSKQRKLGLKLINDFVEDFKASAPIWKYDIINGEKIYAKERSLKLKGAGILKD</sequence>
<reference evidence="12 13" key="1">
    <citation type="submission" date="2019-07" db="EMBL/GenBank/DDBJ databases">
        <title>Rapid identification of Enteric Bacteria from Whole Genome Sequences (WGS) using Average Nucleotide Identity (ANI).</title>
        <authorList>
            <person name="Lane C."/>
        </authorList>
    </citation>
    <scope>NUCLEOTIDE SEQUENCE [LARGE SCALE GENOMIC DNA]</scope>
    <source>
        <strain evidence="12 13">2016D-0250</strain>
    </source>
</reference>
<dbReference type="Gene3D" id="3.90.1170.40">
    <property type="entry name" value="Molybdopterin biosynthesis MoaE subunit"/>
    <property type="match status" value="1"/>
</dbReference>
<dbReference type="EMBL" id="VOWB01000092">
    <property type="protein sequence ID" value="TXE78345.1"/>
    <property type="molecule type" value="Genomic_DNA"/>
</dbReference>
<comment type="pathway">
    <text evidence="1">Cofactor biosynthesis; molybdopterin biosynthesis.</text>
</comment>
<comment type="similarity">
    <text evidence="2">Belongs to the MoaE family.</text>
</comment>
<evidence type="ECO:0000256" key="9">
    <source>
        <dbReference type="ARBA" id="ARBA00030781"/>
    </source>
</evidence>
<dbReference type="RefSeq" id="WP_147576121.1">
    <property type="nucleotide sequence ID" value="NZ_VOWB01000092.1"/>
</dbReference>
<evidence type="ECO:0000256" key="6">
    <source>
        <dbReference type="ARBA" id="ARBA00026066"/>
    </source>
</evidence>
<dbReference type="InterPro" id="IPR036563">
    <property type="entry name" value="MoaE_sf"/>
</dbReference>
<evidence type="ECO:0000313" key="13">
    <source>
        <dbReference type="Proteomes" id="UP000321310"/>
    </source>
</evidence>
<dbReference type="InterPro" id="IPR003448">
    <property type="entry name" value="Mopterin_biosynth_MoaE"/>
</dbReference>
<dbReference type="CDD" id="cd00756">
    <property type="entry name" value="MoaE"/>
    <property type="match status" value="1"/>
</dbReference>
<dbReference type="Proteomes" id="UP000321310">
    <property type="component" value="Unassembled WGS sequence"/>
</dbReference>
<dbReference type="SUPFAM" id="SSF54690">
    <property type="entry name" value="Molybdopterin synthase subunit MoaE"/>
    <property type="match status" value="1"/>
</dbReference>
<name>A0A5C7DVJ6_9BACT</name>
<evidence type="ECO:0000256" key="11">
    <source>
        <dbReference type="ARBA" id="ARBA00049878"/>
    </source>
</evidence>
<evidence type="ECO:0000256" key="4">
    <source>
        <dbReference type="ARBA" id="ARBA00013858"/>
    </source>
</evidence>
<evidence type="ECO:0000256" key="3">
    <source>
        <dbReference type="ARBA" id="ARBA00011950"/>
    </source>
</evidence>
<dbReference type="AlphaFoldDB" id="A0A5C7DVJ6"/>
<evidence type="ECO:0000256" key="1">
    <source>
        <dbReference type="ARBA" id="ARBA00005046"/>
    </source>
</evidence>
<dbReference type="EC" id="2.8.1.12" evidence="3"/>